<dbReference type="InterPro" id="IPR029068">
    <property type="entry name" value="Glyas_Bleomycin-R_OHBP_Dase"/>
</dbReference>
<accession>A0ABW4N3G6</accession>
<dbReference type="InterPro" id="IPR004360">
    <property type="entry name" value="Glyas_Fos-R_dOase_dom"/>
</dbReference>
<dbReference type="PROSITE" id="PS51819">
    <property type="entry name" value="VOC"/>
    <property type="match status" value="1"/>
</dbReference>
<feature type="domain" description="VOC" evidence="1">
    <location>
        <begin position="89"/>
        <end position="211"/>
    </location>
</feature>
<protein>
    <submittedName>
        <fullName evidence="2">VOC family protein</fullName>
    </submittedName>
</protein>
<evidence type="ECO:0000313" key="2">
    <source>
        <dbReference type="EMBL" id="MFD1784546.1"/>
    </source>
</evidence>
<dbReference type="EMBL" id="JBHUEY010000004">
    <property type="protein sequence ID" value="MFD1784546.1"/>
    <property type="molecule type" value="Genomic_DNA"/>
</dbReference>
<evidence type="ECO:0000313" key="3">
    <source>
        <dbReference type="Proteomes" id="UP001597237"/>
    </source>
</evidence>
<sequence>MPNLENLKKQAKRFVRWRREGKYTVAAAIRERLPRFAGMTDAQIMAHPFRLADAQELIARQYGFESWPALIEGSATMSTTPAPSPGRPVLTGAEPQLFVTDMDRTVGFFTEQLGFTVGFLYGEPAFYGQVRRDAVRLNLRCVDGPVGRPADEEDLLSASITVDRLKALFREFQERGVAFHQPLTREPWHAENQAQFIVADPDGNLLLFAGRTD</sequence>
<comment type="caution">
    <text evidence="2">The sequence shown here is derived from an EMBL/GenBank/DDBJ whole genome shotgun (WGS) entry which is preliminary data.</text>
</comment>
<organism evidence="2 3">
    <name type="scientific">Phenylobacterium terrae</name>
    <dbReference type="NCBI Taxonomy" id="2665495"/>
    <lineage>
        <taxon>Bacteria</taxon>
        <taxon>Pseudomonadati</taxon>
        <taxon>Pseudomonadota</taxon>
        <taxon>Alphaproteobacteria</taxon>
        <taxon>Caulobacterales</taxon>
        <taxon>Caulobacteraceae</taxon>
        <taxon>Phenylobacterium</taxon>
    </lineage>
</organism>
<keyword evidence="3" id="KW-1185">Reference proteome</keyword>
<evidence type="ECO:0000259" key="1">
    <source>
        <dbReference type="PROSITE" id="PS51819"/>
    </source>
</evidence>
<dbReference type="Proteomes" id="UP001597237">
    <property type="component" value="Unassembled WGS sequence"/>
</dbReference>
<dbReference type="Gene3D" id="3.10.180.10">
    <property type="entry name" value="2,3-Dihydroxybiphenyl 1,2-Dioxygenase, domain 1"/>
    <property type="match status" value="1"/>
</dbReference>
<name>A0ABW4N3G6_9CAUL</name>
<gene>
    <name evidence="2" type="ORF">ACFSC0_14170</name>
</gene>
<dbReference type="InterPro" id="IPR037523">
    <property type="entry name" value="VOC_core"/>
</dbReference>
<reference evidence="3" key="1">
    <citation type="journal article" date="2019" name="Int. J. Syst. Evol. Microbiol.">
        <title>The Global Catalogue of Microorganisms (GCM) 10K type strain sequencing project: providing services to taxonomists for standard genome sequencing and annotation.</title>
        <authorList>
            <consortium name="The Broad Institute Genomics Platform"/>
            <consortium name="The Broad Institute Genome Sequencing Center for Infectious Disease"/>
            <person name="Wu L."/>
            <person name="Ma J."/>
        </authorList>
    </citation>
    <scope>NUCLEOTIDE SEQUENCE [LARGE SCALE GENOMIC DNA]</scope>
    <source>
        <strain evidence="3">DFY28</strain>
    </source>
</reference>
<dbReference type="Pfam" id="PF00903">
    <property type="entry name" value="Glyoxalase"/>
    <property type="match status" value="1"/>
</dbReference>
<dbReference type="RefSeq" id="WP_377284135.1">
    <property type="nucleotide sequence ID" value="NZ_JBHRSI010000012.1"/>
</dbReference>
<dbReference type="SUPFAM" id="SSF54593">
    <property type="entry name" value="Glyoxalase/Bleomycin resistance protein/Dihydroxybiphenyl dioxygenase"/>
    <property type="match status" value="1"/>
</dbReference>
<proteinExistence type="predicted"/>